<evidence type="ECO:0000313" key="2">
    <source>
        <dbReference type="Proteomes" id="UP000515733"/>
    </source>
</evidence>
<name>A0A6S6XZI8_9PROT</name>
<dbReference type="InterPro" id="IPR048119">
    <property type="entry name" value="KwaB"/>
</dbReference>
<dbReference type="NCBIfam" id="NF041623">
    <property type="entry name" value="KwaB"/>
    <property type="match status" value="1"/>
</dbReference>
<organism evidence="1 2">
    <name type="scientific">Denitratisoma oestradiolicum</name>
    <dbReference type="NCBI Taxonomy" id="311182"/>
    <lineage>
        <taxon>Bacteria</taxon>
        <taxon>Pseudomonadati</taxon>
        <taxon>Pseudomonadota</taxon>
        <taxon>Betaproteobacteria</taxon>
        <taxon>Nitrosomonadales</taxon>
        <taxon>Sterolibacteriaceae</taxon>
        <taxon>Denitratisoma</taxon>
    </lineage>
</organism>
<reference evidence="1 2" key="1">
    <citation type="submission" date="2020-03" db="EMBL/GenBank/DDBJ databases">
        <authorList>
            <consortium name="Genoscope - CEA"/>
            <person name="William W."/>
        </authorList>
    </citation>
    <scope>NUCLEOTIDE SEQUENCE [LARGE SCALE GENOMIC DNA]</scope>
    <source>
        <strain evidence="2">DSM 16959</strain>
    </source>
</reference>
<dbReference type="InterPro" id="IPR032359">
    <property type="entry name" value="KwaB-like"/>
</dbReference>
<protein>
    <recommendedName>
        <fullName evidence="3">DUF4868 domain-containing protein</fullName>
    </recommendedName>
</protein>
<dbReference type="EMBL" id="LR778301">
    <property type="protein sequence ID" value="CAB1369839.1"/>
    <property type="molecule type" value="Genomic_DNA"/>
</dbReference>
<dbReference type="AlphaFoldDB" id="A0A6S6XZI8"/>
<evidence type="ECO:0000313" key="1">
    <source>
        <dbReference type="EMBL" id="CAB1369839.1"/>
    </source>
</evidence>
<gene>
    <name evidence="1" type="ORF">DENOEST_2674</name>
</gene>
<accession>A0A6S6XZI8</accession>
<dbReference type="RefSeq" id="WP_145772386.1">
    <property type="nucleotide sequence ID" value="NZ_LR778301.1"/>
</dbReference>
<dbReference type="OrthoDB" id="9152440at2"/>
<sequence>MKTIDEMRAGLTAILHADGINLKLYLGMGESDARTYWLADFDDGATDAVCQQFVQSVDQFLGSEDLATLPLTDLDHRTDTLFMYDLPEQPAEFTTLSALVTDADPGMFAFDKHALSTVTSLAIKISSAQGSVLFFKKFYPISLVKRDQILLIVRGNTRFAVVDRDILKVTGGFEVVLLDGEFYINDFKKFEKSFAFEQIAKNAMQQVTNRIMALDLVDDAKGYLAANLASRKDIIRAGKSRVLNMPVDAIIAFVLAKQHQIGIKVVDGKLMLSSKGSIKKLYKLLNDDFLTSELTHVDYETLAKNEIGPPQAAE</sequence>
<keyword evidence="2" id="KW-1185">Reference proteome</keyword>
<dbReference type="Pfam" id="PF16162">
    <property type="entry name" value="KwaB"/>
    <property type="match status" value="1"/>
</dbReference>
<proteinExistence type="predicted"/>
<dbReference type="KEGG" id="doe:DENOEST_2674"/>
<dbReference type="Proteomes" id="UP000515733">
    <property type="component" value="Chromosome"/>
</dbReference>
<evidence type="ECO:0008006" key="3">
    <source>
        <dbReference type="Google" id="ProtNLM"/>
    </source>
</evidence>